<name>A0ABT6SQV1_9ACTN</name>
<protein>
    <submittedName>
        <fullName evidence="2">Uncharacterized protein</fullName>
    </submittedName>
</protein>
<comment type="caution">
    <text evidence="2">The sequence shown here is derived from an EMBL/GenBank/DDBJ whole genome shotgun (WGS) entry which is preliminary data.</text>
</comment>
<proteinExistence type="predicted"/>
<keyword evidence="3" id="KW-1185">Reference proteome</keyword>
<evidence type="ECO:0000256" key="1">
    <source>
        <dbReference type="SAM" id="MobiDB-lite"/>
    </source>
</evidence>
<dbReference type="Proteomes" id="UP001237105">
    <property type="component" value="Unassembled WGS sequence"/>
</dbReference>
<evidence type="ECO:0000313" key="2">
    <source>
        <dbReference type="EMBL" id="MDI3417960.1"/>
    </source>
</evidence>
<reference evidence="2 3" key="1">
    <citation type="submission" date="2023-05" db="EMBL/GenBank/DDBJ databases">
        <title>Draft genome sequence of Streptomyces sp. B-S-A12 isolated from a cave soil in Thailand.</title>
        <authorList>
            <person name="Chamroensaksri N."/>
            <person name="Muangham S."/>
        </authorList>
    </citation>
    <scope>NUCLEOTIDE SEQUENCE [LARGE SCALE GENOMIC DNA]</scope>
    <source>
        <strain evidence="2 3">B-S-A12</strain>
    </source>
</reference>
<feature type="region of interest" description="Disordered" evidence="1">
    <location>
        <begin position="129"/>
        <end position="149"/>
    </location>
</feature>
<accession>A0ABT6SQV1</accession>
<dbReference type="RefSeq" id="WP_282533882.1">
    <property type="nucleotide sequence ID" value="NZ_JASCIS010000004.1"/>
</dbReference>
<dbReference type="EMBL" id="JASCIS010000004">
    <property type="protein sequence ID" value="MDI3417960.1"/>
    <property type="molecule type" value="Genomic_DNA"/>
</dbReference>
<organism evidence="2 3">
    <name type="scientific">Streptomyces luteolus</name>
    <dbReference type="NCBI Taxonomy" id="3043615"/>
    <lineage>
        <taxon>Bacteria</taxon>
        <taxon>Bacillati</taxon>
        <taxon>Actinomycetota</taxon>
        <taxon>Actinomycetes</taxon>
        <taxon>Kitasatosporales</taxon>
        <taxon>Streptomycetaceae</taxon>
        <taxon>Streptomyces</taxon>
    </lineage>
</organism>
<gene>
    <name evidence="2" type="ORF">QIT00_05185</name>
</gene>
<evidence type="ECO:0000313" key="3">
    <source>
        <dbReference type="Proteomes" id="UP001237105"/>
    </source>
</evidence>
<sequence length="149" mass="15538">MSFEAEWAAAKQDAAGMSLASAGDGGGWAGGGSGTIRSDKAAWNQAGQSLITLRGHIKKSLTQLEEGQAGTGTGGGEVLSGKALKEVHTSWQKYLQDVSRRCGELQGFFEKFGNDQDKNDQAIKSALSKMAVKDGDEDTAGVGGQSKDR</sequence>